<dbReference type="OrthoDB" id="1888697at2759"/>
<evidence type="ECO:0000313" key="1">
    <source>
        <dbReference type="EMBL" id="KAJ4979921.1"/>
    </source>
</evidence>
<reference evidence="1" key="1">
    <citation type="journal article" date="2023" name="Plant J.">
        <title>The genome of the king protea, Protea cynaroides.</title>
        <authorList>
            <person name="Chang J."/>
            <person name="Duong T.A."/>
            <person name="Schoeman C."/>
            <person name="Ma X."/>
            <person name="Roodt D."/>
            <person name="Barker N."/>
            <person name="Li Z."/>
            <person name="Van de Peer Y."/>
            <person name="Mizrachi E."/>
        </authorList>
    </citation>
    <scope>NUCLEOTIDE SEQUENCE</scope>
    <source>
        <tissue evidence="1">Young leaves</tissue>
    </source>
</reference>
<proteinExistence type="predicted"/>
<keyword evidence="2" id="KW-1185">Reference proteome</keyword>
<dbReference type="PANTHER" id="PTHR33356:SF34">
    <property type="match status" value="1"/>
</dbReference>
<dbReference type="PANTHER" id="PTHR33356">
    <property type="entry name" value="TIP41-LIKE PROTEIN"/>
    <property type="match status" value="1"/>
</dbReference>
<dbReference type="Proteomes" id="UP001141806">
    <property type="component" value="Unassembled WGS sequence"/>
</dbReference>
<comment type="caution">
    <text evidence="1">The sequence shown here is derived from an EMBL/GenBank/DDBJ whole genome shotgun (WGS) entry which is preliminary data.</text>
</comment>
<dbReference type="AlphaFoldDB" id="A0A9Q0L0Q8"/>
<evidence type="ECO:0000313" key="2">
    <source>
        <dbReference type="Proteomes" id="UP001141806"/>
    </source>
</evidence>
<protein>
    <submittedName>
        <fullName evidence="1">Uncharacterized protein</fullName>
    </submittedName>
</protein>
<organism evidence="1 2">
    <name type="scientific">Protea cynaroides</name>
    <dbReference type="NCBI Taxonomy" id="273540"/>
    <lineage>
        <taxon>Eukaryota</taxon>
        <taxon>Viridiplantae</taxon>
        <taxon>Streptophyta</taxon>
        <taxon>Embryophyta</taxon>
        <taxon>Tracheophyta</taxon>
        <taxon>Spermatophyta</taxon>
        <taxon>Magnoliopsida</taxon>
        <taxon>Proteales</taxon>
        <taxon>Proteaceae</taxon>
        <taxon>Protea</taxon>
    </lineage>
</organism>
<dbReference type="EMBL" id="JAMYWD010000002">
    <property type="protein sequence ID" value="KAJ4979921.1"/>
    <property type="molecule type" value="Genomic_DNA"/>
</dbReference>
<accession>A0A9Q0L0Q8</accession>
<gene>
    <name evidence="1" type="ORF">NE237_010701</name>
</gene>
<sequence>MAAFPPNLDDGELWLPSDIFPDEVSAKINPEFPSELTYMEDLAQQLAGYALLEKRNQNTAKPPSNLVPNFFESKQQSRYGTVVSPRTGFDFGFSFGGVHDVGHRQNHDASVNEGFRVGLTQVCRYHPRSPAQSQVGSFLQARENGRSRVGFVREYGGTGVFLPRVGTTLDFKKKPGVKRGEEAKQRQPIKKTVVEIHDRFQASPDLGLPQDWTY</sequence>
<name>A0A9Q0L0Q8_9MAGN</name>